<comment type="caution">
    <text evidence="2">The sequence shown here is derived from an EMBL/GenBank/DDBJ whole genome shotgun (WGS) entry which is preliminary data.</text>
</comment>
<dbReference type="Gene3D" id="3.40.50.300">
    <property type="entry name" value="P-loop containing nucleotide triphosphate hydrolases"/>
    <property type="match status" value="1"/>
</dbReference>
<evidence type="ECO:0000313" key="3">
    <source>
        <dbReference type="Proteomes" id="UP000014003"/>
    </source>
</evidence>
<dbReference type="PATRIC" id="fig|1053205.3.peg.3690"/>
<name>R8CWY3_BACCE</name>
<gene>
    <name evidence="2" type="ORF">IGA_03658</name>
</gene>
<evidence type="ECO:0000313" key="2">
    <source>
        <dbReference type="EMBL" id="EOO16128.1"/>
    </source>
</evidence>
<evidence type="ECO:0000259" key="1">
    <source>
        <dbReference type="Pfam" id="PF13401"/>
    </source>
</evidence>
<dbReference type="InterPro" id="IPR027417">
    <property type="entry name" value="P-loop_NTPase"/>
</dbReference>
<protein>
    <recommendedName>
        <fullName evidence="1">ORC1/DEAH AAA+ ATPase domain-containing protein</fullName>
    </recommendedName>
</protein>
<reference evidence="2 3" key="1">
    <citation type="submission" date="2012-12" db="EMBL/GenBank/DDBJ databases">
        <title>The Genome Sequence of Bacillus cereus HuA3-9.</title>
        <authorList>
            <consortium name="The Broad Institute Genome Sequencing Platform"/>
            <consortium name="The Broad Institute Genome Sequencing Center for Infectious Disease"/>
            <person name="Feldgarden M."/>
            <person name="Van der Auwera G.A."/>
            <person name="Mahillon J."/>
            <person name="Duprez V."/>
            <person name="Timmery S."/>
            <person name="Mattelet C."/>
            <person name="Dierick K."/>
            <person name="Sun M."/>
            <person name="Yu Z."/>
            <person name="Zhu L."/>
            <person name="Hu X."/>
            <person name="Shank E.B."/>
            <person name="Swiecicka I."/>
            <person name="Hansen B.M."/>
            <person name="Andrup L."/>
            <person name="Walker B."/>
            <person name="Young S.K."/>
            <person name="Zeng Q."/>
            <person name="Gargeya S."/>
            <person name="Fitzgerald M."/>
            <person name="Haas B."/>
            <person name="Abouelleil A."/>
            <person name="Alvarado L."/>
            <person name="Arachchi H.M."/>
            <person name="Berlin A.M."/>
            <person name="Chapman S.B."/>
            <person name="Dewar J."/>
            <person name="Goldberg J."/>
            <person name="Griggs A."/>
            <person name="Gujja S."/>
            <person name="Hansen M."/>
            <person name="Howarth C."/>
            <person name="Imamovic A."/>
            <person name="Larimer J."/>
            <person name="McCowan C."/>
            <person name="Murphy C."/>
            <person name="Neiman D."/>
            <person name="Pearson M."/>
            <person name="Priest M."/>
            <person name="Roberts A."/>
            <person name="Saif S."/>
            <person name="Shea T."/>
            <person name="Sisk P."/>
            <person name="Sykes S."/>
            <person name="Wortman J."/>
            <person name="Nusbaum C."/>
            <person name="Birren B."/>
        </authorList>
    </citation>
    <scope>NUCLEOTIDE SEQUENCE [LARGE SCALE GENOMIC DNA]</scope>
    <source>
        <strain evidence="2 3">HuA3-9</strain>
    </source>
</reference>
<dbReference type="InterPro" id="IPR049945">
    <property type="entry name" value="AAA_22"/>
</dbReference>
<sequence length="568" mass="66090">MEECKDVDKELSLHVDDADWHDAVYIEQKIEEYKGNPFLETLSPVLDSKEMIKGLLHYPAYSDEERKELRHYRIHYLRRLNKFFQPFFRHSILYEMFDCALRQSYLQRNPLDRKEKVHLNDIYHSMLDGEFTYNLETSVASEGFLVIGISGGGKSRSINRLLSMYPQVIQHKEYEGQFFLRTQVVYLKIDCPHDGTLKGLAAAFFSELDRVLGTNYAVTKMRGGRANVTQLMLAIENLIIIHAIGILIVDEIQHLSIAKSQGEEMMMNFFVTLTNRSKIPIIFVGTPKTETLFGKALRQTRRMCGQGYLTWGNLEKDSSESKLFVEVIWKYQWTKEITPLTDELRDAFYESCQGIIAVAIKSYILTQMETMKKKKEIITPRMFQEASKKHLRILKPMLSAIKSGNKAEMKKYEDILITFINEKSEGIIDNEIEALNMEYHLEKQKEQMQQKDTKEVLELKLIDKIQAIGFGYKEVKKAVGDVLRAYEKNMSEEFLAQQAIQYIFMKNNPQKDRLVVEQETTKLMVEELEKANLPSDKKSSKKRKAKITDYSKDETYVINVKDDIISSK</sequence>
<dbReference type="Proteomes" id="UP000014003">
    <property type="component" value="Unassembled WGS sequence"/>
</dbReference>
<dbReference type="Pfam" id="PF13401">
    <property type="entry name" value="AAA_22"/>
    <property type="match status" value="1"/>
</dbReference>
<accession>R8CWY3</accession>
<feature type="domain" description="ORC1/DEAH AAA+ ATPase" evidence="1">
    <location>
        <begin position="145"/>
        <end position="292"/>
    </location>
</feature>
<dbReference type="AlphaFoldDB" id="R8CWY3"/>
<dbReference type="HOGENOM" id="CLU_036574_1_0_9"/>
<dbReference type="GO" id="GO:0016887">
    <property type="term" value="F:ATP hydrolysis activity"/>
    <property type="evidence" value="ECO:0007669"/>
    <property type="project" value="InterPro"/>
</dbReference>
<dbReference type="EMBL" id="AHDZ01000031">
    <property type="protein sequence ID" value="EOO16128.1"/>
    <property type="molecule type" value="Genomic_DNA"/>
</dbReference>
<organism evidence="2 3">
    <name type="scientific">Bacillus cereus HuA3-9</name>
    <dbReference type="NCBI Taxonomy" id="1053205"/>
    <lineage>
        <taxon>Bacteria</taxon>
        <taxon>Bacillati</taxon>
        <taxon>Bacillota</taxon>
        <taxon>Bacilli</taxon>
        <taxon>Bacillales</taxon>
        <taxon>Bacillaceae</taxon>
        <taxon>Bacillus</taxon>
        <taxon>Bacillus cereus group</taxon>
    </lineage>
</organism>
<dbReference type="SUPFAM" id="SSF52540">
    <property type="entry name" value="P-loop containing nucleoside triphosphate hydrolases"/>
    <property type="match status" value="1"/>
</dbReference>
<proteinExistence type="predicted"/>